<dbReference type="InterPro" id="IPR035992">
    <property type="entry name" value="Ricin_B-like_lectins"/>
</dbReference>
<dbReference type="PROSITE" id="PS50231">
    <property type="entry name" value="RICIN_B_LECTIN"/>
    <property type="match status" value="1"/>
</dbReference>
<feature type="domain" description="Ricin B lectin" evidence="2">
    <location>
        <begin position="129"/>
        <end position="251"/>
    </location>
</feature>
<evidence type="ECO:0000256" key="1">
    <source>
        <dbReference type="SAM" id="MobiDB-lite"/>
    </source>
</evidence>
<dbReference type="RefSeq" id="WP_212012102.1">
    <property type="nucleotide sequence ID" value="NZ_JAAFYZ010000090.1"/>
</dbReference>
<comment type="caution">
    <text evidence="3">The sequence shown here is derived from an EMBL/GenBank/DDBJ whole genome shotgun (WGS) entry which is preliminary data.</text>
</comment>
<feature type="region of interest" description="Disordered" evidence="1">
    <location>
        <begin position="73"/>
        <end position="132"/>
    </location>
</feature>
<proteinExistence type="predicted"/>
<feature type="compositionally biased region" description="Low complexity" evidence="1">
    <location>
        <begin position="73"/>
        <end position="116"/>
    </location>
</feature>
<organism evidence="3 4">
    <name type="scientific">Catenulispora pinistramenti</name>
    <dbReference type="NCBI Taxonomy" id="2705254"/>
    <lineage>
        <taxon>Bacteria</taxon>
        <taxon>Bacillati</taxon>
        <taxon>Actinomycetota</taxon>
        <taxon>Actinomycetes</taxon>
        <taxon>Catenulisporales</taxon>
        <taxon>Catenulisporaceae</taxon>
        <taxon>Catenulispora</taxon>
    </lineage>
</organism>
<dbReference type="SMART" id="SM00458">
    <property type="entry name" value="RICIN"/>
    <property type="match status" value="1"/>
</dbReference>
<dbReference type="Gene3D" id="2.80.10.50">
    <property type="match status" value="1"/>
</dbReference>
<dbReference type="SUPFAM" id="SSF50370">
    <property type="entry name" value="Ricin B-like lectins"/>
    <property type="match status" value="1"/>
</dbReference>
<gene>
    <name evidence="3" type="ORF">KGQ19_24575</name>
</gene>
<dbReference type="Pfam" id="PF00652">
    <property type="entry name" value="Ricin_B_lectin"/>
    <property type="match status" value="1"/>
</dbReference>
<dbReference type="EMBL" id="JAAFYZ010000090">
    <property type="protein sequence ID" value="MBS2550045.1"/>
    <property type="molecule type" value="Genomic_DNA"/>
</dbReference>
<name>A0ABS5KVL1_9ACTN</name>
<evidence type="ECO:0000259" key="2">
    <source>
        <dbReference type="SMART" id="SM00458"/>
    </source>
</evidence>
<protein>
    <submittedName>
        <fullName evidence="3">RICIN domain-containing protein</fullName>
    </submittedName>
</protein>
<evidence type="ECO:0000313" key="3">
    <source>
        <dbReference type="EMBL" id="MBS2550045.1"/>
    </source>
</evidence>
<reference evidence="3 4" key="1">
    <citation type="submission" date="2020-02" db="EMBL/GenBank/DDBJ databases">
        <title>Acidophilic actinobacteria isolated from forest soil.</title>
        <authorList>
            <person name="Golinska P."/>
        </authorList>
    </citation>
    <scope>NUCLEOTIDE SEQUENCE [LARGE SCALE GENOMIC DNA]</scope>
    <source>
        <strain evidence="3 4">NL8</strain>
    </source>
</reference>
<dbReference type="Proteomes" id="UP000730482">
    <property type="component" value="Unassembled WGS sequence"/>
</dbReference>
<sequence length="251" mass="24106">MSEGSNTTGGVRPVRVPRAVRCGRGSGAAVSSAVSSAVLVAVIVAGAAACSSGAGSAGASAAAGPSLTTTGTVTGTTTIAEPVPASSAGAPSSNAPAAPAAPATPAVPSKSPHSAATPPPHPSPSLSMGPAALFENTHSGQCLGRTSDAPGTPVSTAACGTAASLGWSIASDGTIRVGGLCMDATGTQGGALVQLAACGTDPGTDPGEQFVFSDGELVGTRAAKCVDDEFKGTQVRLQRCDASTAQIWRHL</sequence>
<accession>A0ABS5KVL1</accession>
<dbReference type="InterPro" id="IPR000772">
    <property type="entry name" value="Ricin_B_lectin"/>
</dbReference>
<evidence type="ECO:0000313" key="4">
    <source>
        <dbReference type="Proteomes" id="UP000730482"/>
    </source>
</evidence>
<keyword evidence="4" id="KW-1185">Reference proteome</keyword>